<dbReference type="PROSITE" id="PS50930">
    <property type="entry name" value="HTH_LYTTR"/>
    <property type="match status" value="1"/>
</dbReference>
<dbReference type="SUPFAM" id="SSF52172">
    <property type="entry name" value="CheY-like"/>
    <property type="match status" value="1"/>
</dbReference>
<organism evidence="4 5">
    <name type="scientific">Parvicella tangerina</name>
    <dbReference type="NCBI Taxonomy" id="2829795"/>
    <lineage>
        <taxon>Bacteria</taxon>
        <taxon>Pseudomonadati</taxon>
        <taxon>Bacteroidota</taxon>
        <taxon>Flavobacteriia</taxon>
        <taxon>Flavobacteriales</taxon>
        <taxon>Parvicellaceae</taxon>
        <taxon>Parvicella</taxon>
    </lineage>
</organism>
<feature type="domain" description="HTH LytTR-type" evidence="3">
    <location>
        <begin position="131"/>
        <end position="230"/>
    </location>
</feature>
<evidence type="ECO:0000313" key="4">
    <source>
        <dbReference type="EMBL" id="CAG5083412.1"/>
    </source>
</evidence>
<dbReference type="Pfam" id="PF04397">
    <property type="entry name" value="LytTR"/>
    <property type="match status" value="1"/>
</dbReference>
<dbReference type="Proteomes" id="UP000683507">
    <property type="component" value="Chromosome"/>
</dbReference>
<proteinExistence type="predicted"/>
<dbReference type="PANTHER" id="PTHR37299:SF1">
    <property type="entry name" value="STAGE 0 SPORULATION PROTEIN A HOMOLOG"/>
    <property type="match status" value="1"/>
</dbReference>
<dbReference type="InterPro" id="IPR046947">
    <property type="entry name" value="LytR-like"/>
</dbReference>
<dbReference type="Pfam" id="PF00072">
    <property type="entry name" value="Response_reg"/>
    <property type="match status" value="1"/>
</dbReference>
<name>A0A916JNU8_9FLAO</name>
<dbReference type="SMART" id="SM00448">
    <property type="entry name" value="REC"/>
    <property type="match status" value="1"/>
</dbReference>
<dbReference type="GO" id="GO:0003677">
    <property type="term" value="F:DNA binding"/>
    <property type="evidence" value="ECO:0007669"/>
    <property type="project" value="InterPro"/>
</dbReference>
<protein>
    <submittedName>
        <fullName evidence="4">Transcriptional regulatory protein YpdB</fullName>
    </submittedName>
</protein>
<dbReference type="SMART" id="SM00850">
    <property type="entry name" value="LytTR"/>
    <property type="match status" value="1"/>
</dbReference>
<dbReference type="Gene3D" id="3.40.50.2300">
    <property type="match status" value="1"/>
</dbReference>
<dbReference type="GO" id="GO:0000156">
    <property type="term" value="F:phosphorelay response regulator activity"/>
    <property type="evidence" value="ECO:0007669"/>
    <property type="project" value="InterPro"/>
</dbReference>
<accession>A0A916JNU8</accession>
<keyword evidence="1" id="KW-0597">Phosphoprotein</keyword>
<dbReference type="InterPro" id="IPR011006">
    <property type="entry name" value="CheY-like_superfamily"/>
</dbReference>
<sequence>MMRCIVVDDDELSRSVIEDLINETDSLELIKSCEDAVEAFKVIKEEHIDLVFLDIEMPKMDGLEMLRTLSPLPQVILVTAHEKYAVESYEYDVTDFLHKPISLARFMKAVDKAYNRFENNRADITSQDKTIFIKADSRLVQINTEDILYIEALGNYMRIFTTGEQKYTILSTMKDIISKLSSDDFVRVHRSFIVRLDKIKTIEDNYIVINNKQINIGKAYKDDLTQKLNLL</sequence>
<dbReference type="AlphaFoldDB" id="A0A916JNU8"/>
<gene>
    <name evidence="4" type="primary">ypdB</name>
    <name evidence="4" type="ORF">CRYO30217_02189</name>
</gene>
<evidence type="ECO:0000313" key="5">
    <source>
        <dbReference type="Proteomes" id="UP000683507"/>
    </source>
</evidence>
<dbReference type="Gene3D" id="2.40.50.1020">
    <property type="entry name" value="LytTr DNA-binding domain"/>
    <property type="match status" value="1"/>
</dbReference>
<dbReference type="KEGG" id="ptan:CRYO30217_02189"/>
<keyword evidence="5" id="KW-1185">Reference proteome</keyword>
<evidence type="ECO:0000259" key="2">
    <source>
        <dbReference type="PROSITE" id="PS50110"/>
    </source>
</evidence>
<dbReference type="PANTHER" id="PTHR37299">
    <property type="entry name" value="TRANSCRIPTIONAL REGULATOR-RELATED"/>
    <property type="match status" value="1"/>
</dbReference>
<evidence type="ECO:0000259" key="3">
    <source>
        <dbReference type="PROSITE" id="PS50930"/>
    </source>
</evidence>
<evidence type="ECO:0000256" key="1">
    <source>
        <dbReference type="PROSITE-ProRule" id="PRU00169"/>
    </source>
</evidence>
<dbReference type="EMBL" id="OU015584">
    <property type="protein sequence ID" value="CAG5083412.1"/>
    <property type="molecule type" value="Genomic_DNA"/>
</dbReference>
<feature type="modified residue" description="4-aspartylphosphate" evidence="1">
    <location>
        <position position="54"/>
    </location>
</feature>
<dbReference type="InterPro" id="IPR007492">
    <property type="entry name" value="LytTR_DNA-bd_dom"/>
</dbReference>
<dbReference type="InterPro" id="IPR001789">
    <property type="entry name" value="Sig_transdc_resp-reg_receiver"/>
</dbReference>
<reference evidence="4" key="1">
    <citation type="submission" date="2021-04" db="EMBL/GenBank/DDBJ databases">
        <authorList>
            <person name="Rodrigo-Torres L."/>
            <person name="Arahal R. D."/>
            <person name="Lucena T."/>
        </authorList>
    </citation>
    <scope>NUCLEOTIDE SEQUENCE</scope>
    <source>
        <strain evidence="4">AS29M-1</strain>
    </source>
</reference>
<feature type="domain" description="Response regulatory" evidence="2">
    <location>
        <begin position="3"/>
        <end position="114"/>
    </location>
</feature>
<dbReference type="PROSITE" id="PS50110">
    <property type="entry name" value="RESPONSE_REGULATORY"/>
    <property type="match status" value="1"/>
</dbReference>